<keyword evidence="13 14" id="KW-0998">Cell outer membrane</keyword>
<evidence type="ECO:0000313" key="19">
    <source>
        <dbReference type="Proteomes" id="UP000295645"/>
    </source>
</evidence>
<evidence type="ECO:0000256" key="7">
    <source>
        <dbReference type="ARBA" id="ARBA00022729"/>
    </source>
</evidence>
<comment type="subcellular location">
    <subcellularLocation>
        <location evidence="1 14">Cell outer membrane</location>
        <topology evidence="1 14">Multi-pass membrane protein</topology>
    </subcellularLocation>
</comment>
<evidence type="ECO:0000256" key="9">
    <source>
        <dbReference type="ARBA" id="ARBA00023065"/>
    </source>
</evidence>
<gene>
    <name evidence="18" type="ORF">EC912_104295</name>
</gene>
<evidence type="ECO:0000256" key="1">
    <source>
        <dbReference type="ARBA" id="ARBA00004571"/>
    </source>
</evidence>
<keyword evidence="6 14" id="KW-0812">Transmembrane</keyword>
<organism evidence="18 19">
    <name type="scientific">Luteibacter rhizovicinus</name>
    <dbReference type="NCBI Taxonomy" id="242606"/>
    <lineage>
        <taxon>Bacteria</taxon>
        <taxon>Pseudomonadati</taxon>
        <taxon>Pseudomonadota</taxon>
        <taxon>Gammaproteobacteria</taxon>
        <taxon>Lysobacterales</taxon>
        <taxon>Rhodanobacteraceae</taxon>
        <taxon>Luteibacter</taxon>
    </lineage>
</organism>
<dbReference type="CDD" id="cd01347">
    <property type="entry name" value="ligand_gated_channel"/>
    <property type="match status" value="1"/>
</dbReference>
<dbReference type="AlphaFoldDB" id="A0A4R3YR42"/>
<accession>A0A4R3YR42</accession>
<dbReference type="RefSeq" id="WP_165973583.1">
    <property type="nucleotide sequence ID" value="NZ_SMCS01000004.1"/>
</dbReference>
<dbReference type="Pfam" id="PF07715">
    <property type="entry name" value="Plug"/>
    <property type="match status" value="1"/>
</dbReference>
<dbReference type="SMART" id="SM00965">
    <property type="entry name" value="STN"/>
    <property type="match status" value="1"/>
</dbReference>
<evidence type="ECO:0000256" key="14">
    <source>
        <dbReference type="PROSITE-ProRule" id="PRU01360"/>
    </source>
</evidence>
<keyword evidence="4 14" id="KW-1134">Transmembrane beta strand</keyword>
<evidence type="ECO:0000256" key="4">
    <source>
        <dbReference type="ARBA" id="ARBA00022452"/>
    </source>
</evidence>
<evidence type="ECO:0000256" key="2">
    <source>
        <dbReference type="ARBA" id="ARBA00009810"/>
    </source>
</evidence>
<dbReference type="Pfam" id="PF00593">
    <property type="entry name" value="TonB_dep_Rec_b-barrel"/>
    <property type="match status" value="1"/>
</dbReference>
<dbReference type="GO" id="GO:0038023">
    <property type="term" value="F:signaling receptor activity"/>
    <property type="evidence" value="ECO:0007669"/>
    <property type="project" value="InterPro"/>
</dbReference>
<dbReference type="EMBL" id="SMCS01000004">
    <property type="protein sequence ID" value="TCV94098.1"/>
    <property type="molecule type" value="Genomic_DNA"/>
</dbReference>
<dbReference type="NCBIfam" id="TIGR01783">
    <property type="entry name" value="TonB-siderophor"/>
    <property type="match status" value="1"/>
</dbReference>
<evidence type="ECO:0000256" key="15">
    <source>
        <dbReference type="RuleBase" id="RU003357"/>
    </source>
</evidence>
<dbReference type="InterPro" id="IPR012910">
    <property type="entry name" value="Plug_dom"/>
</dbReference>
<dbReference type="Pfam" id="PF07660">
    <property type="entry name" value="STN"/>
    <property type="match status" value="1"/>
</dbReference>
<dbReference type="InterPro" id="IPR037066">
    <property type="entry name" value="Plug_dom_sf"/>
</dbReference>
<proteinExistence type="inferred from homology"/>
<dbReference type="InterPro" id="IPR010105">
    <property type="entry name" value="TonB_sidphr_rcpt"/>
</dbReference>
<keyword evidence="5" id="KW-0410">Iron transport</keyword>
<feature type="signal peptide" evidence="16">
    <location>
        <begin position="1"/>
        <end position="24"/>
    </location>
</feature>
<dbReference type="InterPro" id="IPR011662">
    <property type="entry name" value="Secretin/TonB_short_N"/>
</dbReference>
<evidence type="ECO:0000256" key="11">
    <source>
        <dbReference type="ARBA" id="ARBA00023136"/>
    </source>
</evidence>
<dbReference type="GO" id="GO:0009279">
    <property type="term" value="C:cell outer membrane"/>
    <property type="evidence" value="ECO:0007669"/>
    <property type="project" value="UniProtKB-SubCell"/>
</dbReference>
<dbReference type="Gene3D" id="2.170.130.10">
    <property type="entry name" value="TonB-dependent receptor, plug domain"/>
    <property type="match status" value="1"/>
</dbReference>
<evidence type="ECO:0000256" key="12">
    <source>
        <dbReference type="ARBA" id="ARBA00023170"/>
    </source>
</evidence>
<dbReference type="PANTHER" id="PTHR32552">
    <property type="entry name" value="FERRICHROME IRON RECEPTOR-RELATED"/>
    <property type="match status" value="1"/>
</dbReference>
<dbReference type="GO" id="GO:0015344">
    <property type="term" value="F:siderophore uptake transmembrane transporter activity"/>
    <property type="evidence" value="ECO:0007669"/>
    <property type="project" value="TreeGrafter"/>
</dbReference>
<reference evidence="18 19" key="1">
    <citation type="submission" date="2019-03" db="EMBL/GenBank/DDBJ databases">
        <title>Above-ground endophytic microbial communities from plants in different locations in the United States.</title>
        <authorList>
            <person name="Frank C."/>
        </authorList>
    </citation>
    <scope>NUCLEOTIDE SEQUENCE [LARGE SCALE GENOMIC DNA]</scope>
    <source>
        <strain evidence="18 19">LP_13_YM</strain>
    </source>
</reference>
<keyword evidence="8" id="KW-0408">Iron</keyword>
<evidence type="ECO:0000256" key="6">
    <source>
        <dbReference type="ARBA" id="ARBA00022692"/>
    </source>
</evidence>
<keyword evidence="19" id="KW-1185">Reference proteome</keyword>
<keyword evidence="12 18" id="KW-0675">Receptor</keyword>
<dbReference type="InterPro" id="IPR000531">
    <property type="entry name" value="Beta-barrel_TonB"/>
</dbReference>
<dbReference type="GO" id="GO:0015891">
    <property type="term" value="P:siderophore transport"/>
    <property type="evidence" value="ECO:0007669"/>
    <property type="project" value="InterPro"/>
</dbReference>
<keyword evidence="9" id="KW-0406">Ion transport</keyword>
<evidence type="ECO:0000256" key="10">
    <source>
        <dbReference type="ARBA" id="ARBA00023077"/>
    </source>
</evidence>
<evidence type="ECO:0000256" key="16">
    <source>
        <dbReference type="SAM" id="SignalP"/>
    </source>
</evidence>
<sequence length="812" mass="86507">MVRLALYATGGCLLLSLAAAGAWAVPATGSTGSLNAPAKVSIAIPAQALSTALIALGQQANVQVLTAGDEVADLRSAGVKGQLTVDEAMTSLLRGTDLDFAAYDAGTVVVKQREAPDVPSSGHGRQTIEPLAPTVTPLAPISVQNAANDNGYKIDATRGATRTDSRLVDVPQSVSVVTRDAMSTQQAISVGDVVRQVAGVQYVDGLVGPPLFRIRGFNAGNGMTDGMPNGVARTEDLPPLIAIDRIEVLKGPEAILGDASVSNNFGGSLNVVMKKPQRDPVHELTFSMSRYDGARVGIDLAGTVNGSDSVTYRLIAAGNYADHSPQGYQGQRGGYLAPSIAWQGASTRVMVGAERVDNRVPSPDHTVLLGNTLATASPESVRLGSPTDHAIFRTTRLFYSLDQAIAPNWTFRSQGQYVRQKNSGQGWSLVGNSDGPGAVGAVARSYRYSDAYYTLQNDIMGCFDQGFLKHTVVLGFDFSRTHAGSGSDTNAVVRTRVLPYDVFSSAMLPSARTQTTSSLAVDDVQPLGGSWSTSTGIFLQDQITIGERWDVLLAIRRTTYELETQSTPYAGQRTTREAQWIPKAGVVYKATPDISIYANTVSGFQADALLGENGQPLPPAKSRQVEAGVKFDLFDRNARLTAAVYRIHLDHSVDLVSPEPPYFATPGPGQTNRGLELEFAGQIAPGLALLASYTNAHIRNHDGTPTTGAPRQQFSTWVSYRFQHAPLQAWGIGAGVIARSHSLGRTSIDGEYFGIPGQASVETNVSYYGSNWRATLGVKNLFARTLYAVNFDAAFVPIREGRVVMLSGVYDF</sequence>
<evidence type="ECO:0000256" key="13">
    <source>
        <dbReference type="ARBA" id="ARBA00023237"/>
    </source>
</evidence>
<evidence type="ECO:0000313" key="18">
    <source>
        <dbReference type="EMBL" id="TCV94098.1"/>
    </source>
</evidence>
<comment type="caution">
    <text evidence="18">The sequence shown here is derived from an EMBL/GenBank/DDBJ whole genome shotgun (WGS) entry which is preliminary data.</text>
</comment>
<dbReference type="PROSITE" id="PS52016">
    <property type="entry name" value="TONB_DEPENDENT_REC_3"/>
    <property type="match status" value="1"/>
</dbReference>
<dbReference type="Proteomes" id="UP000295645">
    <property type="component" value="Unassembled WGS sequence"/>
</dbReference>
<feature type="domain" description="Secretin/TonB short N-terminal" evidence="17">
    <location>
        <begin position="62"/>
        <end position="113"/>
    </location>
</feature>
<keyword evidence="7 16" id="KW-0732">Signal</keyword>
<evidence type="ECO:0000256" key="5">
    <source>
        <dbReference type="ARBA" id="ARBA00022496"/>
    </source>
</evidence>
<evidence type="ECO:0000256" key="8">
    <source>
        <dbReference type="ARBA" id="ARBA00023004"/>
    </source>
</evidence>
<keyword evidence="3 14" id="KW-0813">Transport</keyword>
<dbReference type="SUPFAM" id="SSF56935">
    <property type="entry name" value="Porins"/>
    <property type="match status" value="1"/>
</dbReference>
<dbReference type="InterPro" id="IPR036942">
    <property type="entry name" value="Beta-barrel_TonB_sf"/>
</dbReference>
<dbReference type="InterPro" id="IPR039426">
    <property type="entry name" value="TonB-dep_rcpt-like"/>
</dbReference>
<comment type="similarity">
    <text evidence="2 14 15">Belongs to the TonB-dependent receptor family.</text>
</comment>
<dbReference type="Gene3D" id="3.55.50.30">
    <property type="match status" value="1"/>
</dbReference>
<protein>
    <submittedName>
        <fullName evidence="18">Iron complex outermembrane receptor protein</fullName>
    </submittedName>
</protein>
<dbReference type="PANTHER" id="PTHR32552:SF68">
    <property type="entry name" value="FERRICHROME OUTER MEMBRANE TRANSPORTER_PHAGE RECEPTOR"/>
    <property type="match status" value="1"/>
</dbReference>
<keyword evidence="11 14" id="KW-0472">Membrane</keyword>
<evidence type="ECO:0000256" key="3">
    <source>
        <dbReference type="ARBA" id="ARBA00022448"/>
    </source>
</evidence>
<name>A0A4R3YR42_9GAMM</name>
<evidence type="ECO:0000259" key="17">
    <source>
        <dbReference type="SMART" id="SM00965"/>
    </source>
</evidence>
<keyword evidence="10 15" id="KW-0798">TonB box</keyword>
<feature type="chain" id="PRO_5020424954" evidence="16">
    <location>
        <begin position="25"/>
        <end position="812"/>
    </location>
</feature>
<dbReference type="Gene3D" id="2.40.170.20">
    <property type="entry name" value="TonB-dependent receptor, beta-barrel domain"/>
    <property type="match status" value="1"/>
</dbReference>